<reference evidence="2 3" key="1">
    <citation type="journal article" date="2018" name="BMC Genomics">
        <title>Genomic comparison of Trypanosoma conorhini and Trypanosoma rangeli to Trypanosoma cruzi strains of high and low virulence.</title>
        <authorList>
            <person name="Bradwell K.R."/>
            <person name="Koparde V.N."/>
            <person name="Matveyev A.V."/>
            <person name="Serrano M.G."/>
            <person name="Alves J.M."/>
            <person name="Parikh H."/>
            <person name="Huang B."/>
            <person name="Lee V."/>
            <person name="Espinosa-Alvarez O."/>
            <person name="Ortiz P.A."/>
            <person name="Costa-Martins A.G."/>
            <person name="Teixeira M.M."/>
            <person name="Buck G.A."/>
        </authorList>
    </citation>
    <scope>NUCLEOTIDE SEQUENCE [LARGE SCALE GENOMIC DNA]</scope>
    <source>
        <strain evidence="2 3">025E</strain>
    </source>
</reference>
<sequence length="1380" mass="146031">MNSDLIRGTVVTSLLRFLDASCGKSVAHTALLCVTGVVRMVVATSEFAAALWAQLLQVPVRYPSLLQVTSEAMACLAHQNEICSRALLRKLYAAAGEMEPDEPMPPVVALHAKALLAMPADFLRRPCVLETLLALVATLSIEVPPPEVEAVFLRRVEYFNRLALLLLKHQRGRFSPATVANVQTSVRVFLSLLVSNPSGTPQYARAAGSACAVLVEVGASDIELKLVVALLETLDATGVSSQRAVRAAAYALLTGASWSACSDDMGKHGVLMRALADVSEANRDGLPCAAEEHGDAAEAEGARLLGAAAGCLDDYQRLLPPTAQKAQAQATWRAVCLIFAGCTECVGEGCRRRVLDCLRGWCAADDGDPAVTAWNVLCCLNGIFARCDAAFEWVAAAATEWFAFVEGHWLSSGVWAVRLAAAQLLARLATITGRRDDFTSAAVANFNSDADAHRLSGVLLALGEMHRADSGATASMAVSFVMRVLKQHGVCGETTVVAAALVAMTRMAPQHAAQVYSVVSTVLLPQLLLPATTATIDPFVLLLLLELLLLVVPQMHAVTHAGVGVCVRGLVHAVLSSRALSEESTGALLNTLRLAASGPKGPSMETAPAVAAASPPVLDLLDLKKEVVGLLEGSGRFNELVSRAAADTLAVCCGDAATANVVWVPLLRLAQLIDAAASPETRQAWVSVARAVLRSADRAHLGVCLEEMELIMRGKPAQQPHGMAGVTPEPLRRSSREEGMGGLPMSRKMRGNEARDADAARAEMVTSEVGAKLAVLSLMTEMMQQPHLCAALEDGLLARHLHLLFSSVSLVEVEPLFIRPAAEALLVVLETYGQRAKDAAAPFLLPWRLVLVSGMRRIIQRSRCCCEEGCRLAESFIVCNLADDASVLRVVAALATLLETLEGCDANDDAVAHGGCGRVAVALATCRTRAAEARWLQADQAAAEALASMSGQAAAALLCNQLVTSLAVMHGFKPAYDMVPTPLDDCAYATPVAALGVLENVCATVQALGPTLRHTAGCLLCLLLCTPGVALRGMRTIVPLLSTTHQEVVLRTAFGLLLQEGAEALSDEDATHVLEMAAAANCEKCAADVEALLLALAAQQRLCVGALASLRLAAEASCSVECMNLVLRSLDVDVLVASSEPTATTAAYVQQLSEEERRGLARASVCGFLLLQLISPADDSPLLFAGSHVMEATLARLMEALAQSADPLGLLRRVFPAMSHDVRLCGAVLTACSSALRPALRRRWTPCVQHALLCLIHAETLQQEEHSPRVLERVRLFIRALLMLATVTAHGDAADELGSRYPDACAALTQQLMRLYAGELRTVIQSLGSEEAAVLRRLMQRQGRGEAPREPAAAAGGAAPPARAAASVPQRLTINLSSYT</sequence>
<dbReference type="SUPFAM" id="SSF48371">
    <property type="entry name" value="ARM repeat"/>
    <property type="match status" value="2"/>
</dbReference>
<feature type="region of interest" description="Disordered" evidence="1">
    <location>
        <begin position="1340"/>
        <end position="1366"/>
    </location>
</feature>
<dbReference type="RefSeq" id="XP_029228417.1">
    <property type="nucleotide sequence ID" value="XM_029371478.1"/>
</dbReference>
<feature type="compositionally biased region" description="Low complexity" evidence="1">
    <location>
        <begin position="1350"/>
        <end position="1366"/>
    </location>
</feature>
<evidence type="ECO:0000313" key="2">
    <source>
        <dbReference type="EMBL" id="RNF18219.1"/>
    </source>
</evidence>
<proteinExistence type="predicted"/>
<feature type="compositionally biased region" description="Basic and acidic residues" evidence="1">
    <location>
        <begin position="730"/>
        <end position="739"/>
    </location>
</feature>
<organism evidence="2 3">
    <name type="scientific">Trypanosoma conorhini</name>
    <dbReference type="NCBI Taxonomy" id="83891"/>
    <lineage>
        <taxon>Eukaryota</taxon>
        <taxon>Discoba</taxon>
        <taxon>Euglenozoa</taxon>
        <taxon>Kinetoplastea</taxon>
        <taxon>Metakinetoplastina</taxon>
        <taxon>Trypanosomatida</taxon>
        <taxon>Trypanosomatidae</taxon>
        <taxon>Trypanosoma</taxon>
    </lineage>
</organism>
<keyword evidence="3" id="KW-1185">Reference proteome</keyword>
<feature type="region of interest" description="Disordered" evidence="1">
    <location>
        <begin position="716"/>
        <end position="751"/>
    </location>
</feature>
<accession>A0A3R7L8C8</accession>
<name>A0A3R7L8C8_9TRYP</name>
<dbReference type="InterPro" id="IPR016024">
    <property type="entry name" value="ARM-type_fold"/>
</dbReference>
<dbReference type="GeneID" id="40318179"/>
<protein>
    <submittedName>
        <fullName evidence="2">Uncharacterized protein</fullName>
    </submittedName>
</protein>
<comment type="caution">
    <text evidence="2">The sequence shown here is derived from an EMBL/GenBank/DDBJ whole genome shotgun (WGS) entry which is preliminary data.</text>
</comment>
<dbReference type="OrthoDB" id="247827at2759"/>
<dbReference type="EMBL" id="MKKU01000238">
    <property type="protein sequence ID" value="RNF18219.1"/>
    <property type="molecule type" value="Genomic_DNA"/>
</dbReference>
<evidence type="ECO:0000313" key="3">
    <source>
        <dbReference type="Proteomes" id="UP000284403"/>
    </source>
</evidence>
<evidence type="ECO:0000256" key="1">
    <source>
        <dbReference type="SAM" id="MobiDB-lite"/>
    </source>
</evidence>
<dbReference type="Proteomes" id="UP000284403">
    <property type="component" value="Unassembled WGS sequence"/>
</dbReference>
<gene>
    <name evidence="2" type="ORF">Tco025E_04568</name>
</gene>